<dbReference type="InterPro" id="IPR037110">
    <property type="entry name" value="Betagal_dom2_sf"/>
</dbReference>
<name>A0AAE0IN64_9PEZI</name>
<dbReference type="Pfam" id="PF13363">
    <property type="entry name" value="BetaGal_dom3"/>
    <property type="match status" value="1"/>
</dbReference>
<dbReference type="PRINTS" id="PR00742">
    <property type="entry name" value="GLHYDRLASE35"/>
</dbReference>
<dbReference type="InterPro" id="IPR017853">
    <property type="entry name" value="GH"/>
</dbReference>
<feature type="domain" description="Beta-galactosidase" evidence="9">
    <location>
        <begin position="374"/>
        <end position="553"/>
    </location>
</feature>
<dbReference type="EMBL" id="JAUEPO010000003">
    <property type="protein sequence ID" value="KAK3328105.1"/>
    <property type="molecule type" value="Genomic_DNA"/>
</dbReference>
<evidence type="ECO:0000259" key="9">
    <source>
        <dbReference type="SMART" id="SM01029"/>
    </source>
</evidence>
<dbReference type="GO" id="GO:0004565">
    <property type="term" value="F:beta-galactosidase activity"/>
    <property type="evidence" value="ECO:0007669"/>
    <property type="project" value="UniProtKB-EC"/>
</dbReference>
<keyword evidence="4" id="KW-0732">Signal</keyword>
<dbReference type="Proteomes" id="UP001286456">
    <property type="component" value="Unassembled WGS sequence"/>
</dbReference>
<sequence length="1000" mass="108836">MAHYNATQKPSTWPIQNNGLQDLIQWDHYSLIINGERIFLLGGEMHPFRLPVPELWEDILQKIKAMGMRMVSIYTHWGFHAPSSGKVDFETGSHNITRFLEMARDIGLYVFVRSGPYINGELSAGGMPLWVTTGVYGDLRLNGTAFTEAWTPYEDGLAQLVRPFQLTENGTVIMFQIENEYGNQWRNVNAKSPNMAAVSYMEKLEQNARKNGIVVPATHNAAGQSAKSWSRDYDTVQAGGDVDMYGLDSYPQCWSCVPASCGSSSPSPFAVSNYHDHFQQFQGGAMNPWDGPAGGCRDKTGASFVNFYYRDNIAQGVTILNLYMIYGGTNWGWLAAPFVGTSYDYSAAISEDRSIGAKFYEIKNLGLFTRVAHELAYTDRIGSGTTAYTNNSAIFVTELRNPKTRAAFYVLRHADTSSASPEAFVLVSIPTSVGNLTFPQISGPVMFNGHEGKIVVVDFHFGNHTLIYSTAEVLTYAIIDGVATLVLWAPTGVSGEFYLQGAAEGDVVSRETAQWLTVDKREHGIVVGFAQNEGRSIVEFDNGVRVILTDRSFAHKMWVPVLTNDPRAPVNETGLVIGPYLVRSAKLSISTPNTLSITGDSNTTTTIEVFTTTNISKIQWNGQNLPTSKNAHGSLTATIPGPAAFTVPTLKNMKWKSFDSLPERHRTANYSASSIAWVSANHTTTPSKTKGTVPYLFADEYGFHTGIRLWRGTFPSNTSATGVFLNVQGGTAHGWSAFLNGEFLGSFLGSANAATGNMTLLFPKTALLSGGDQENVLLVMHDDTGHDEGSAAVNIRGILNATLIGDGEFGSNSSKVPVFSSWKVAGTAGGGTGSSLDPIRTGYNEGGLTAERLGWHLPGFDDAAWPSNSPDEGVAGAGLQFYRTVLPLGLPAGLDVSLAFRFTPADGSNLAYRAYLYVNGYQFGRFYPAISSENTFPVPNGVLDYGGDNLIGLAVWAQSEAGARVRLELVVQYAVASSLMTHFDGAYLRPRWDARRLRYE</sequence>
<evidence type="ECO:0000256" key="1">
    <source>
        <dbReference type="ARBA" id="ARBA00001412"/>
    </source>
</evidence>
<dbReference type="InterPro" id="IPR031330">
    <property type="entry name" value="Gly_Hdrlase_35_cat"/>
</dbReference>
<keyword evidence="11" id="KW-1185">Reference proteome</keyword>
<organism evidence="10 11">
    <name type="scientific">Cercophora scortea</name>
    <dbReference type="NCBI Taxonomy" id="314031"/>
    <lineage>
        <taxon>Eukaryota</taxon>
        <taxon>Fungi</taxon>
        <taxon>Dikarya</taxon>
        <taxon>Ascomycota</taxon>
        <taxon>Pezizomycotina</taxon>
        <taxon>Sordariomycetes</taxon>
        <taxon>Sordariomycetidae</taxon>
        <taxon>Sordariales</taxon>
        <taxon>Lasiosphaeriaceae</taxon>
        <taxon>Cercophora</taxon>
    </lineage>
</organism>
<evidence type="ECO:0000256" key="4">
    <source>
        <dbReference type="ARBA" id="ARBA00022729"/>
    </source>
</evidence>
<gene>
    <name evidence="10" type="ORF">B0T19DRAFT_461461</name>
</gene>
<comment type="caution">
    <text evidence="10">The sequence shown here is derived from an EMBL/GenBank/DDBJ whole genome shotgun (WGS) entry which is preliminary data.</text>
</comment>
<reference evidence="10" key="2">
    <citation type="submission" date="2023-06" db="EMBL/GenBank/DDBJ databases">
        <authorList>
            <consortium name="Lawrence Berkeley National Laboratory"/>
            <person name="Haridas S."/>
            <person name="Hensen N."/>
            <person name="Bonometti L."/>
            <person name="Westerberg I."/>
            <person name="Brannstrom I.O."/>
            <person name="Guillou S."/>
            <person name="Cros-Aarteil S."/>
            <person name="Calhoun S."/>
            <person name="Kuo A."/>
            <person name="Mondo S."/>
            <person name="Pangilinan J."/>
            <person name="Riley R."/>
            <person name="Labutti K."/>
            <person name="Andreopoulos B."/>
            <person name="Lipzen A."/>
            <person name="Chen C."/>
            <person name="Yanf M."/>
            <person name="Daum C."/>
            <person name="Ng V."/>
            <person name="Clum A."/>
            <person name="Steindorff A."/>
            <person name="Ohm R."/>
            <person name="Martin F."/>
            <person name="Silar P."/>
            <person name="Natvig D."/>
            <person name="Lalanne C."/>
            <person name="Gautier V."/>
            <person name="Ament-Velasquez S.L."/>
            <person name="Kruys A."/>
            <person name="Hutchinson M.I."/>
            <person name="Powell A.J."/>
            <person name="Barry K."/>
            <person name="Miller A.N."/>
            <person name="Grigoriev I.V."/>
            <person name="Debuchy R."/>
            <person name="Gladieux P."/>
            <person name="Thoren M.H."/>
            <person name="Johannesson H."/>
        </authorList>
    </citation>
    <scope>NUCLEOTIDE SEQUENCE</scope>
    <source>
        <strain evidence="10">SMH4131-1</strain>
    </source>
</reference>
<dbReference type="AlphaFoldDB" id="A0AAE0IN64"/>
<protein>
    <recommendedName>
        <fullName evidence="3">beta-galactosidase</fullName>
        <ecNumber evidence="3">3.2.1.23</ecNumber>
    </recommendedName>
</protein>
<dbReference type="SUPFAM" id="SSF51445">
    <property type="entry name" value="(Trans)glycosidases"/>
    <property type="match status" value="1"/>
</dbReference>
<evidence type="ECO:0000313" key="11">
    <source>
        <dbReference type="Proteomes" id="UP001286456"/>
    </source>
</evidence>
<dbReference type="SUPFAM" id="SSF49785">
    <property type="entry name" value="Galactose-binding domain-like"/>
    <property type="match status" value="2"/>
</dbReference>
<dbReference type="PANTHER" id="PTHR23421">
    <property type="entry name" value="BETA-GALACTOSIDASE RELATED"/>
    <property type="match status" value="1"/>
</dbReference>
<dbReference type="FunFam" id="3.20.20.80:FF:000040">
    <property type="entry name" value="Beta-galactosidase A"/>
    <property type="match status" value="1"/>
</dbReference>
<dbReference type="SUPFAM" id="SSF117100">
    <property type="entry name" value="Beta-galactosidase LacA, domain 3"/>
    <property type="match status" value="1"/>
</dbReference>
<dbReference type="Gene3D" id="2.102.20.10">
    <property type="entry name" value="Beta-galactosidase, domain 2"/>
    <property type="match status" value="1"/>
</dbReference>
<dbReference type="SMART" id="SM01029">
    <property type="entry name" value="BetaGal_dom2"/>
    <property type="match status" value="1"/>
</dbReference>
<keyword evidence="7" id="KW-0326">Glycosidase</keyword>
<dbReference type="InterPro" id="IPR036833">
    <property type="entry name" value="BetaGal_dom3_sf"/>
</dbReference>
<dbReference type="Gene3D" id="2.60.120.260">
    <property type="entry name" value="Galactose-binding domain-like"/>
    <property type="match status" value="2"/>
</dbReference>
<reference evidence="10" key="1">
    <citation type="journal article" date="2023" name="Mol. Phylogenet. Evol.">
        <title>Genome-scale phylogeny and comparative genomics of the fungal order Sordariales.</title>
        <authorList>
            <person name="Hensen N."/>
            <person name="Bonometti L."/>
            <person name="Westerberg I."/>
            <person name="Brannstrom I.O."/>
            <person name="Guillou S."/>
            <person name="Cros-Aarteil S."/>
            <person name="Calhoun S."/>
            <person name="Haridas S."/>
            <person name="Kuo A."/>
            <person name="Mondo S."/>
            <person name="Pangilinan J."/>
            <person name="Riley R."/>
            <person name="LaButti K."/>
            <person name="Andreopoulos B."/>
            <person name="Lipzen A."/>
            <person name="Chen C."/>
            <person name="Yan M."/>
            <person name="Daum C."/>
            <person name="Ng V."/>
            <person name="Clum A."/>
            <person name="Steindorff A."/>
            <person name="Ohm R.A."/>
            <person name="Martin F."/>
            <person name="Silar P."/>
            <person name="Natvig D.O."/>
            <person name="Lalanne C."/>
            <person name="Gautier V."/>
            <person name="Ament-Velasquez S.L."/>
            <person name="Kruys A."/>
            <person name="Hutchinson M.I."/>
            <person name="Powell A.J."/>
            <person name="Barry K."/>
            <person name="Miller A.N."/>
            <person name="Grigoriev I.V."/>
            <person name="Debuchy R."/>
            <person name="Gladieux P."/>
            <person name="Hiltunen Thoren M."/>
            <person name="Johannesson H."/>
        </authorList>
    </citation>
    <scope>NUCLEOTIDE SEQUENCE</scope>
    <source>
        <strain evidence="10">SMH4131-1</strain>
    </source>
</reference>
<dbReference type="GO" id="GO:0005975">
    <property type="term" value="P:carbohydrate metabolic process"/>
    <property type="evidence" value="ECO:0007669"/>
    <property type="project" value="InterPro"/>
</dbReference>
<dbReference type="InterPro" id="IPR001944">
    <property type="entry name" value="Glycoside_Hdrlase_35"/>
</dbReference>
<keyword evidence="5 10" id="KW-0378">Hydrolase</keyword>
<evidence type="ECO:0000313" key="10">
    <source>
        <dbReference type="EMBL" id="KAK3328105.1"/>
    </source>
</evidence>
<dbReference type="InterPro" id="IPR025300">
    <property type="entry name" value="BetaGal_jelly_roll_dom"/>
</dbReference>
<dbReference type="InterPro" id="IPR008979">
    <property type="entry name" value="Galactose-bd-like_sf"/>
</dbReference>
<dbReference type="Pfam" id="PF01301">
    <property type="entry name" value="Glyco_hydro_35"/>
    <property type="match status" value="1"/>
</dbReference>
<dbReference type="Pfam" id="PF10435">
    <property type="entry name" value="BetaGal_dom2"/>
    <property type="match status" value="1"/>
</dbReference>
<comment type="similarity">
    <text evidence="2 8">Belongs to the glycosyl hydrolase 35 family.</text>
</comment>
<dbReference type="EC" id="3.2.1.23" evidence="3"/>
<dbReference type="InterPro" id="IPR018954">
    <property type="entry name" value="Betagal_dom2"/>
</dbReference>
<dbReference type="SUPFAM" id="SSF51011">
    <property type="entry name" value="Glycosyl hydrolase domain"/>
    <property type="match status" value="1"/>
</dbReference>
<evidence type="ECO:0000256" key="7">
    <source>
        <dbReference type="ARBA" id="ARBA00023295"/>
    </source>
</evidence>
<evidence type="ECO:0000256" key="8">
    <source>
        <dbReference type="RuleBase" id="RU003679"/>
    </source>
</evidence>
<evidence type="ECO:0000256" key="2">
    <source>
        <dbReference type="ARBA" id="ARBA00009809"/>
    </source>
</evidence>
<evidence type="ECO:0000256" key="6">
    <source>
        <dbReference type="ARBA" id="ARBA00023180"/>
    </source>
</evidence>
<dbReference type="Pfam" id="PF13364">
    <property type="entry name" value="BetaGal_ABD2"/>
    <property type="match status" value="2"/>
</dbReference>
<evidence type="ECO:0000256" key="3">
    <source>
        <dbReference type="ARBA" id="ARBA00012756"/>
    </source>
</evidence>
<dbReference type="Gene3D" id="3.20.20.80">
    <property type="entry name" value="Glycosidases"/>
    <property type="match status" value="1"/>
</dbReference>
<keyword evidence="6" id="KW-0325">Glycoprotein</keyword>
<accession>A0AAE0IN64</accession>
<proteinExistence type="inferred from homology"/>
<dbReference type="Gene3D" id="2.60.390.10">
    <property type="entry name" value="Beta-galactosidase, domain 3"/>
    <property type="match status" value="1"/>
</dbReference>
<dbReference type="InterPro" id="IPR025972">
    <property type="entry name" value="BetaGal_dom3"/>
</dbReference>
<evidence type="ECO:0000256" key="5">
    <source>
        <dbReference type="ARBA" id="ARBA00022801"/>
    </source>
</evidence>
<dbReference type="FunFam" id="2.102.20.10:FF:000001">
    <property type="entry name" value="Beta-galactosidase A"/>
    <property type="match status" value="1"/>
</dbReference>
<comment type="catalytic activity">
    <reaction evidence="1">
        <text>Hydrolysis of terminal non-reducing beta-D-galactose residues in beta-D-galactosides.</text>
        <dbReference type="EC" id="3.2.1.23"/>
    </reaction>
</comment>